<gene>
    <name evidence="7" type="ORF">ACK2TP_06525</name>
</gene>
<dbReference type="PANTHER" id="PTHR47685">
    <property type="entry name" value="MAGNESIUM TRANSPORT PROTEIN CORA"/>
    <property type="match status" value="1"/>
</dbReference>
<accession>A0ABW9KHY6</accession>
<dbReference type="CDD" id="cd12837">
    <property type="entry name" value="EcCorA-like_u1"/>
    <property type="match status" value="1"/>
</dbReference>
<dbReference type="SUPFAM" id="SSF143865">
    <property type="entry name" value="CorA soluble domain-like"/>
    <property type="match status" value="1"/>
</dbReference>
<dbReference type="InterPro" id="IPR045863">
    <property type="entry name" value="CorA_TM1_TM2"/>
</dbReference>
<evidence type="ECO:0000313" key="8">
    <source>
        <dbReference type="Proteomes" id="UP001634747"/>
    </source>
</evidence>
<keyword evidence="3 6" id="KW-0812">Transmembrane</keyword>
<evidence type="ECO:0000256" key="5">
    <source>
        <dbReference type="ARBA" id="ARBA00023136"/>
    </source>
</evidence>
<dbReference type="InterPro" id="IPR002523">
    <property type="entry name" value="MgTranspt_CorA/ZnTranspt_ZntB"/>
</dbReference>
<reference evidence="7 8" key="1">
    <citation type="submission" date="2024-12" db="EMBL/GenBank/DDBJ databases">
        <authorList>
            <person name="Lee Y."/>
        </authorList>
    </citation>
    <scope>NUCLEOTIDE SEQUENCE [LARGE SCALE GENOMIC DNA]</scope>
    <source>
        <strain evidence="7 8">03SUJ4</strain>
    </source>
</reference>
<keyword evidence="5 6" id="KW-0472">Membrane</keyword>
<dbReference type="PANTHER" id="PTHR47685:SF1">
    <property type="entry name" value="MAGNESIUM TRANSPORT PROTEIN CORA"/>
    <property type="match status" value="1"/>
</dbReference>
<organism evidence="7 8">
    <name type="scientific">Terriglobus aquaticus</name>
    <dbReference type="NCBI Taxonomy" id="940139"/>
    <lineage>
        <taxon>Bacteria</taxon>
        <taxon>Pseudomonadati</taxon>
        <taxon>Acidobacteriota</taxon>
        <taxon>Terriglobia</taxon>
        <taxon>Terriglobales</taxon>
        <taxon>Acidobacteriaceae</taxon>
        <taxon>Terriglobus</taxon>
    </lineage>
</organism>
<evidence type="ECO:0000256" key="6">
    <source>
        <dbReference type="SAM" id="Phobius"/>
    </source>
</evidence>
<comment type="similarity">
    <text evidence="2">Belongs to the CorA metal ion transporter (MIT) (TC 1.A.35) family.</text>
</comment>
<dbReference type="Gene3D" id="1.20.58.340">
    <property type="entry name" value="Magnesium transport protein CorA, transmembrane region"/>
    <property type="match status" value="2"/>
</dbReference>
<dbReference type="EMBL" id="JBJYXY010000001">
    <property type="protein sequence ID" value="MFN2975411.1"/>
    <property type="molecule type" value="Genomic_DNA"/>
</dbReference>
<sequence>MITFYVPVNGKLQADADARCDEALWIDLFDPSPDEEHRVEQELSLQIPTRAEMREVESSSALYRESHATFVTVRAVLRDPEEQPRLTSITLVRTDRVLITVRYGTPKAFHEFLLRVSKESAEVHSSISVMLCFLETLVDRDADILEEIGDSLDPVSREIFSQNAAAMKSIAAADLGGVLKSIGRSGDLASRVRESLHSVGRSVPFLLTEIHDDHAARVRLKTLASDVKSLLEHDNFLQTQIQFLLDSNLGLISIQQNAIMKALSVAAVVFLPPTLIGSIYGMNFEHMPELHWHFGYLYALGLMVLSALGPLLYFRWRRWL</sequence>
<name>A0ABW9KHY6_9BACT</name>
<keyword evidence="4 6" id="KW-1133">Transmembrane helix</keyword>
<evidence type="ECO:0000313" key="7">
    <source>
        <dbReference type="EMBL" id="MFN2975411.1"/>
    </source>
</evidence>
<evidence type="ECO:0000256" key="3">
    <source>
        <dbReference type="ARBA" id="ARBA00022692"/>
    </source>
</evidence>
<dbReference type="RefSeq" id="WP_263413061.1">
    <property type="nucleotide sequence ID" value="NZ_BAABBH010000001.1"/>
</dbReference>
<evidence type="ECO:0000256" key="4">
    <source>
        <dbReference type="ARBA" id="ARBA00022989"/>
    </source>
</evidence>
<dbReference type="Proteomes" id="UP001634747">
    <property type="component" value="Unassembled WGS sequence"/>
</dbReference>
<comment type="subcellular location">
    <subcellularLocation>
        <location evidence="1">Membrane</location>
        <topology evidence="1">Multi-pass membrane protein</topology>
    </subcellularLocation>
</comment>
<comment type="caution">
    <text evidence="7">The sequence shown here is derived from an EMBL/GenBank/DDBJ whole genome shotgun (WGS) entry which is preliminary data.</text>
</comment>
<proteinExistence type="inferred from homology"/>
<evidence type="ECO:0000256" key="1">
    <source>
        <dbReference type="ARBA" id="ARBA00004141"/>
    </source>
</evidence>
<dbReference type="Gene3D" id="3.30.460.20">
    <property type="entry name" value="CorA soluble domain-like"/>
    <property type="match status" value="1"/>
</dbReference>
<keyword evidence="8" id="KW-1185">Reference proteome</keyword>
<feature type="transmembrane region" description="Helical" evidence="6">
    <location>
        <begin position="262"/>
        <end position="282"/>
    </location>
</feature>
<evidence type="ECO:0000256" key="2">
    <source>
        <dbReference type="ARBA" id="ARBA00009765"/>
    </source>
</evidence>
<dbReference type="Pfam" id="PF01544">
    <property type="entry name" value="CorA"/>
    <property type="match status" value="1"/>
</dbReference>
<feature type="transmembrane region" description="Helical" evidence="6">
    <location>
        <begin position="294"/>
        <end position="314"/>
    </location>
</feature>
<dbReference type="InterPro" id="IPR045861">
    <property type="entry name" value="CorA_cytoplasmic_dom"/>
</dbReference>
<dbReference type="InterPro" id="IPR050829">
    <property type="entry name" value="CorA_MIT"/>
</dbReference>
<dbReference type="SUPFAM" id="SSF144083">
    <property type="entry name" value="Magnesium transport protein CorA, transmembrane region"/>
    <property type="match status" value="1"/>
</dbReference>
<protein>
    <submittedName>
        <fullName evidence="7">Magnesium transporter CorA family protein</fullName>
    </submittedName>
</protein>